<dbReference type="Gene3D" id="1.10.30.50">
    <property type="match status" value="1"/>
</dbReference>
<organism evidence="3 4">
    <name type="scientific">Pontixanthobacter gangjinensis</name>
    <dbReference type="NCBI Taxonomy" id="1028742"/>
    <lineage>
        <taxon>Bacteria</taxon>
        <taxon>Pseudomonadati</taxon>
        <taxon>Pseudomonadota</taxon>
        <taxon>Alphaproteobacteria</taxon>
        <taxon>Sphingomonadales</taxon>
        <taxon>Erythrobacteraceae</taxon>
        <taxon>Pontixanthobacter</taxon>
    </lineage>
</organism>
<dbReference type="EMBL" id="WTYS01000001">
    <property type="protein sequence ID" value="MXO57178.1"/>
    <property type="molecule type" value="Genomic_DNA"/>
</dbReference>
<dbReference type="OrthoDB" id="7807589at2"/>
<dbReference type="GO" id="GO:0003676">
    <property type="term" value="F:nucleic acid binding"/>
    <property type="evidence" value="ECO:0007669"/>
    <property type="project" value="InterPro"/>
</dbReference>
<dbReference type="InterPro" id="IPR003615">
    <property type="entry name" value="HNH_nuc"/>
</dbReference>
<keyword evidence="4" id="KW-1185">Reference proteome</keyword>
<feature type="region of interest" description="Disordered" evidence="1">
    <location>
        <begin position="83"/>
        <end position="103"/>
    </location>
</feature>
<dbReference type="Pfam" id="PF01844">
    <property type="entry name" value="HNH"/>
    <property type="match status" value="1"/>
</dbReference>
<keyword evidence="3" id="KW-0540">Nuclease</keyword>
<dbReference type="PANTHER" id="PTHR33877">
    <property type="entry name" value="SLL1193 PROTEIN"/>
    <property type="match status" value="1"/>
</dbReference>
<dbReference type="GO" id="GO:0008270">
    <property type="term" value="F:zinc ion binding"/>
    <property type="evidence" value="ECO:0007669"/>
    <property type="project" value="InterPro"/>
</dbReference>
<proteinExistence type="predicted"/>
<gene>
    <name evidence="3" type="ORF">GRI36_09815</name>
</gene>
<evidence type="ECO:0000256" key="1">
    <source>
        <dbReference type="SAM" id="MobiDB-lite"/>
    </source>
</evidence>
<reference evidence="3 4" key="1">
    <citation type="submission" date="2019-12" db="EMBL/GenBank/DDBJ databases">
        <title>Genomic-based taxomic classification of the family Erythrobacteraceae.</title>
        <authorList>
            <person name="Xu L."/>
        </authorList>
    </citation>
    <scope>NUCLEOTIDE SEQUENCE [LARGE SCALE GENOMIC DNA]</scope>
    <source>
        <strain evidence="3 4">JCM 17802</strain>
    </source>
</reference>
<name>A0A6I4SP80_9SPHN</name>
<feature type="domain" description="HNH nuclease" evidence="2">
    <location>
        <begin position="25"/>
        <end position="77"/>
    </location>
</feature>
<dbReference type="GO" id="GO:0004519">
    <property type="term" value="F:endonuclease activity"/>
    <property type="evidence" value="ECO:0007669"/>
    <property type="project" value="UniProtKB-KW"/>
</dbReference>
<protein>
    <submittedName>
        <fullName evidence="3">HNH endonuclease</fullName>
    </submittedName>
</protein>
<evidence type="ECO:0000259" key="2">
    <source>
        <dbReference type="SMART" id="SM00507"/>
    </source>
</evidence>
<dbReference type="Proteomes" id="UP000468943">
    <property type="component" value="Unassembled WGS sequence"/>
</dbReference>
<dbReference type="CDD" id="cd00085">
    <property type="entry name" value="HNHc"/>
    <property type="match status" value="1"/>
</dbReference>
<comment type="caution">
    <text evidence="3">The sequence shown here is derived from an EMBL/GenBank/DDBJ whole genome shotgun (WGS) entry which is preliminary data.</text>
</comment>
<accession>A0A6I4SP80</accession>
<sequence>MSKIAWHKPGQGNRHQQGYGTAWDKLRKLVLERDKHLCQTCLPRPTVANHVDHILPKAKGGTDELPNLQALCADCHHEKTITDKGHKPRRKVRFGTDGWPIGS</sequence>
<keyword evidence="3" id="KW-0255">Endonuclease</keyword>
<dbReference type="SMART" id="SM00507">
    <property type="entry name" value="HNHc"/>
    <property type="match status" value="1"/>
</dbReference>
<dbReference type="InterPro" id="IPR052892">
    <property type="entry name" value="NA-targeting_endonuclease"/>
</dbReference>
<dbReference type="RefSeq" id="WP_160598297.1">
    <property type="nucleotide sequence ID" value="NZ_WTYS01000001.1"/>
</dbReference>
<dbReference type="InterPro" id="IPR002711">
    <property type="entry name" value="HNH"/>
</dbReference>
<keyword evidence="3" id="KW-0378">Hydrolase</keyword>
<dbReference type="AlphaFoldDB" id="A0A6I4SP80"/>
<evidence type="ECO:0000313" key="4">
    <source>
        <dbReference type="Proteomes" id="UP000468943"/>
    </source>
</evidence>
<dbReference type="PANTHER" id="PTHR33877:SF2">
    <property type="entry name" value="OS07G0170200 PROTEIN"/>
    <property type="match status" value="1"/>
</dbReference>
<evidence type="ECO:0000313" key="3">
    <source>
        <dbReference type="EMBL" id="MXO57178.1"/>
    </source>
</evidence>